<dbReference type="Gene3D" id="3.40.630.30">
    <property type="match status" value="1"/>
</dbReference>
<protein>
    <submittedName>
        <fullName evidence="2">GCN5 family acetyltransferase</fullName>
    </submittedName>
</protein>
<dbReference type="RefSeq" id="WP_066513591.1">
    <property type="nucleotide sequence ID" value="NZ_LNCU01000107.1"/>
</dbReference>
<dbReference type="InterPro" id="IPR000182">
    <property type="entry name" value="GNAT_dom"/>
</dbReference>
<dbReference type="Pfam" id="PF13508">
    <property type="entry name" value="Acetyltransf_7"/>
    <property type="match status" value="1"/>
</dbReference>
<sequence length="201" mass="21496">MSVHPKKHVEDCRQLFAIRRERRSDVAARESLLDQAFGTGRFAKTSERLREGREPAPGLAFVVHLAGRLVGTLRLWSVITGTGHACLLLGPLAVAADVRSLGIGAALMRQALSRAGALGHRAILLVGDAAYYSRFGFSADKTGALRMPGPCERDRLLACELVPDALSGARGLIAAMPAPPSRLSRLIERVTDREAAIGQPA</sequence>
<name>A0A109JGS5_9BRAD</name>
<dbReference type="SUPFAM" id="SSF55729">
    <property type="entry name" value="Acyl-CoA N-acyltransferases (Nat)"/>
    <property type="match status" value="1"/>
</dbReference>
<comment type="caution">
    <text evidence="2">The sequence shown here is derived from an EMBL/GenBank/DDBJ whole genome shotgun (WGS) entry which is preliminary data.</text>
</comment>
<keyword evidence="2" id="KW-0808">Transferase</keyword>
<evidence type="ECO:0000313" key="2">
    <source>
        <dbReference type="EMBL" id="KWV48564.1"/>
    </source>
</evidence>
<reference evidence="2 3" key="1">
    <citation type="submission" date="2015-11" db="EMBL/GenBank/DDBJ databases">
        <title>Draft Genome Sequence of the Strain BR 10303 (Bradyrhizobium sp.) isolated from nodules of Centrolobium paraense.</title>
        <authorList>
            <person name="Zelli J.E."/>
            <person name="Simoes-Araujo J.L."/>
            <person name="Barauna A.C."/>
            <person name="Silva K."/>
        </authorList>
    </citation>
    <scope>NUCLEOTIDE SEQUENCE [LARGE SCALE GENOMIC DNA]</scope>
    <source>
        <strain evidence="2 3">BR 10303</strain>
    </source>
</reference>
<dbReference type="InterPro" id="IPR016181">
    <property type="entry name" value="Acyl_CoA_acyltransferase"/>
</dbReference>
<dbReference type="OrthoDB" id="9815099at2"/>
<dbReference type="AlphaFoldDB" id="A0A109JGS5"/>
<dbReference type="CDD" id="cd04301">
    <property type="entry name" value="NAT_SF"/>
    <property type="match status" value="1"/>
</dbReference>
<keyword evidence="3" id="KW-1185">Reference proteome</keyword>
<feature type="domain" description="N-acetyltransferase" evidence="1">
    <location>
        <begin position="16"/>
        <end position="162"/>
    </location>
</feature>
<accession>A0A109JGS5</accession>
<organism evidence="2 3">
    <name type="scientific">Bradyrhizobium macuxiense</name>
    <dbReference type="NCBI Taxonomy" id="1755647"/>
    <lineage>
        <taxon>Bacteria</taxon>
        <taxon>Pseudomonadati</taxon>
        <taxon>Pseudomonadota</taxon>
        <taxon>Alphaproteobacteria</taxon>
        <taxon>Hyphomicrobiales</taxon>
        <taxon>Nitrobacteraceae</taxon>
        <taxon>Bradyrhizobium</taxon>
    </lineage>
</organism>
<gene>
    <name evidence="2" type="ORF">AS156_19070</name>
</gene>
<dbReference type="Proteomes" id="UP000057737">
    <property type="component" value="Unassembled WGS sequence"/>
</dbReference>
<proteinExistence type="predicted"/>
<dbReference type="GO" id="GO:0016747">
    <property type="term" value="F:acyltransferase activity, transferring groups other than amino-acyl groups"/>
    <property type="evidence" value="ECO:0007669"/>
    <property type="project" value="InterPro"/>
</dbReference>
<dbReference type="PROSITE" id="PS51186">
    <property type="entry name" value="GNAT"/>
    <property type="match status" value="1"/>
</dbReference>
<evidence type="ECO:0000259" key="1">
    <source>
        <dbReference type="PROSITE" id="PS51186"/>
    </source>
</evidence>
<evidence type="ECO:0000313" key="3">
    <source>
        <dbReference type="Proteomes" id="UP000057737"/>
    </source>
</evidence>
<dbReference type="EMBL" id="LNCU01000107">
    <property type="protein sequence ID" value="KWV48564.1"/>
    <property type="molecule type" value="Genomic_DNA"/>
</dbReference>